<evidence type="ECO:0000313" key="3">
    <source>
        <dbReference type="Proteomes" id="UP000077266"/>
    </source>
</evidence>
<evidence type="ECO:0000256" key="1">
    <source>
        <dbReference type="SAM" id="Phobius"/>
    </source>
</evidence>
<keyword evidence="3" id="KW-1185">Reference proteome</keyword>
<sequence>MLTRKLRAGRAGPTPPFAYVVTGAVHGMRAHADTSRAQFRCVLDMKTMYTCAAVLLSFFVHALSSICVVNFRKFLHIPSTTGKLHMTNR</sequence>
<dbReference type="InParanoid" id="A0A165CA84"/>
<keyword evidence="1" id="KW-0812">Transmembrane</keyword>
<organism evidence="2 3">
    <name type="scientific">Exidia glandulosa HHB12029</name>
    <dbReference type="NCBI Taxonomy" id="1314781"/>
    <lineage>
        <taxon>Eukaryota</taxon>
        <taxon>Fungi</taxon>
        <taxon>Dikarya</taxon>
        <taxon>Basidiomycota</taxon>
        <taxon>Agaricomycotina</taxon>
        <taxon>Agaricomycetes</taxon>
        <taxon>Auriculariales</taxon>
        <taxon>Exidiaceae</taxon>
        <taxon>Exidia</taxon>
    </lineage>
</organism>
<dbReference type="AlphaFoldDB" id="A0A165CA84"/>
<gene>
    <name evidence="2" type="ORF">EXIGLDRAFT_355890</name>
</gene>
<feature type="transmembrane region" description="Helical" evidence="1">
    <location>
        <begin position="48"/>
        <end position="71"/>
    </location>
</feature>
<keyword evidence="1" id="KW-0472">Membrane</keyword>
<protein>
    <submittedName>
        <fullName evidence="2">Uncharacterized protein</fullName>
    </submittedName>
</protein>
<evidence type="ECO:0000313" key="2">
    <source>
        <dbReference type="EMBL" id="KZV82103.1"/>
    </source>
</evidence>
<dbReference type="Proteomes" id="UP000077266">
    <property type="component" value="Unassembled WGS sequence"/>
</dbReference>
<keyword evidence="1" id="KW-1133">Transmembrane helix</keyword>
<accession>A0A165CA84</accession>
<name>A0A165CA84_EXIGL</name>
<dbReference type="EMBL" id="KV426346">
    <property type="protein sequence ID" value="KZV82103.1"/>
    <property type="molecule type" value="Genomic_DNA"/>
</dbReference>
<proteinExistence type="predicted"/>
<reference evidence="2 3" key="1">
    <citation type="journal article" date="2016" name="Mol. Biol. Evol.">
        <title>Comparative Genomics of Early-Diverging Mushroom-Forming Fungi Provides Insights into the Origins of Lignocellulose Decay Capabilities.</title>
        <authorList>
            <person name="Nagy L.G."/>
            <person name="Riley R."/>
            <person name="Tritt A."/>
            <person name="Adam C."/>
            <person name="Daum C."/>
            <person name="Floudas D."/>
            <person name="Sun H."/>
            <person name="Yadav J.S."/>
            <person name="Pangilinan J."/>
            <person name="Larsson K.H."/>
            <person name="Matsuura K."/>
            <person name="Barry K."/>
            <person name="Labutti K."/>
            <person name="Kuo R."/>
            <person name="Ohm R.A."/>
            <person name="Bhattacharya S.S."/>
            <person name="Shirouzu T."/>
            <person name="Yoshinaga Y."/>
            <person name="Martin F.M."/>
            <person name="Grigoriev I.V."/>
            <person name="Hibbett D.S."/>
        </authorList>
    </citation>
    <scope>NUCLEOTIDE SEQUENCE [LARGE SCALE GENOMIC DNA]</scope>
    <source>
        <strain evidence="2 3">HHB12029</strain>
    </source>
</reference>